<dbReference type="GO" id="GO:0005254">
    <property type="term" value="F:chloride channel activity"/>
    <property type="evidence" value="ECO:0007669"/>
    <property type="project" value="UniProtKB-KW"/>
</dbReference>
<dbReference type="Proteomes" id="UP001152747">
    <property type="component" value="Unassembled WGS sequence"/>
</dbReference>
<accession>A0A9P1N5N9</accession>
<dbReference type="InterPro" id="IPR021134">
    <property type="entry name" value="Bestrophin-like"/>
</dbReference>
<keyword evidence="6" id="KW-0406">Ion transport</keyword>
<dbReference type="PANTHER" id="PTHR10736">
    <property type="entry name" value="BESTROPHIN"/>
    <property type="match status" value="1"/>
</dbReference>
<keyword evidence="6" id="KW-1003">Cell membrane</keyword>
<comment type="caution">
    <text evidence="7">The sequence shown here is derived from an EMBL/GenBank/DDBJ whole genome shotgun (WGS) entry which is preliminary data.</text>
</comment>
<comment type="similarity">
    <text evidence="5 6">Belongs to the anion channel-forming bestrophin (TC 1.A.46) family. Calcium-sensitive chloride channel subfamily.</text>
</comment>
<evidence type="ECO:0000313" key="8">
    <source>
        <dbReference type="Proteomes" id="UP001152747"/>
    </source>
</evidence>
<gene>
    <name evidence="7" type="ORF">CAMP_LOCUS11404</name>
</gene>
<comment type="subcellular location">
    <subcellularLocation>
        <location evidence="6">Cell membrane</location>
        <topology evidence="6">Multi-pass membrane protein</topology>
    </subcellularLocation>
    <subcellularLocation>
        <location evidence="1">Membrane</location>
        <topology evidence="1">Multi-pass membrane protein</topology>
    </subcellularLocation>
</comment>
<evidence type="ECO:0000256" key="1">
    <source>
        <dbReference type="ARBA" id="ARBA00004141"/>
    </source>
</evidence>
<comment type="caution">
    <text evidence="6">Lacks conserved residue(s) required for the propagation of feature annotation.</text>
</comment>
<dbReference type="GO" id="GO:0034707">
    <property type="term" value="C:chloride channel complex"/>
    <property type="evidence" value="ECO:0007669"/>
    <property type="project" value="UniProtKB-KW"/>
</dbReference>
<dbReference type="OrthoDB" id="201595at2759"/>
<dbReference type="InterPro" id="IPR000615">
    <property type="entry name" value="Bestrophin"/>
</dbReference>
<keyword evidence="4 6" id="KW-0472">Membrane</keyword>
<evidence type="ECO:0000256" key="3">
    <source>
        <dbReference type="ARBA" id="ARBA00022989"/>
    </source>
</evidence>
<dbReference type="GO" id="GO:0005886">
    <property type="term" value="C:plasma membrane"/>
    <property type="evidence" value="ECO:0007669"/>
    <property type="project" value="UniProtKB-SubCell"/>
</dbReference>
<dbReference type="EMBL" id="CANHGI010000004">
    <property type="protein sequence ID" value="CAI5448767.1"/>
    <property type="molecule type" value="Genomic_DNA"/>
</dbReference>
<proteinExistence type="inferred from homology"/>
<keyword evidence="8" id="KW-1185">Reference proteome</keyword>
<dbReference type="Pfam" id="PF01062">
    <property type="entry name" value="Bestrophin"/>
    <property type="match status" value="1"/>
</dbReference>
<dbReference type="PANTHER" id="PTHR10736:SF27">
    <property type="entry name" value="BESTROPHIN HOMOLOG"/>
    <property type="match status" value="1"/>
</dbReference>
<feature type="transmembrane region" description="Helical" evidence="6">
    <location>
        <begin position="36"/>
        <end position="54"/>
    </location>
</feature>
<evidence type="ECO:0000313" key="7">
    <source>
        <dbReference type="EMBL" id="CAI5448767.1"/>
    </source>
</evidence>
<sequence>MTVSYAYAVSSVNSSTFLKLFRKWKGSILKAVWKELLIWLILYSFVGFVVNCFLDTVIREHCRAEFEAIDGKLAYFDLKFMLGFFVSAVVDRWKNILQNIAFIETTALSISTLIRGKDDNVRLARRSIIRYIVLSQILVFRDISMRVRRRFPTMQSLIDSGFLFENERKEIDEVDTQYNKYWMPINWANSIVFRMQEQKYIDVPVSTNNVLNNIRDFRNTLDNLCKFDWVPLPIAYPQVVFLAVRVYFLICIFSRQHVIMEQQPYLIHRHFPFMTVLQFVFYVGWMKVAEALLNPLGEDDDDFEGNWVIDKNITTGMQIVDGSHNACPDLHVDKFSEPKFGPMYPLINVSTGQIGFCQGSVADVVICESPTSSKMVTIDSVSMSSKDQKSSSMRRRFSKISQRLSLSRTISGGPKSPEILATPTKNLEQVTEEDNVKIDIEDQVPKNIQK</sequence>
<evidence type="ECO:0000256" key="5">
    <source>
        <dbReference type="ARBA" id="ARBA00034769"/>
    </source>
</evidence>
<keyword evidence="3 6" id="KW-1133">Transmembrane helix</keyword>
<keyword evidence="6" id="KW-0407">Ion channel</keyword>
<comment type="function">
    <text evidence="6">Forms chloride channels.</text>
</comment>
<protein>
    <recommendedName>
        <fullName evidence="6">Bestrophin homolog</fullName>
    </recommendedName>
</protein>
<keyword evidence="2 6" id="KW-0812">Transmembrane</keyword>
<organism evidence="7 8">
    <name type="scientific">Caenorhabditis angaria</name>
    <dbReference type="NCBI Taxonomy" id="860376"/>
    <lineage>
        <taxon>Eukaryota</taxon>
        <taxon>Metazoa</taxon>
        <taxon>Ecdysozoa</taxon>
        <taxon>Nematoda</taxon>
        <taxon>Chromadorea</taxon>
        <taxon>Rhabditida</taxon>
        <taxon>Rhabditina</taxon>
        <taxon>Rhabditomorpha</taxon>
        <taxon>Rhabditoidea</taxon>
        <taxon>Rhabditidae</taxon>
        <taxon>Peloderinae</taxon>
        <taxon>Caenorhabditis</taxon>
    </lineage>
</organism>
<evidence type="ECO:0000256" key="4">
    <source>
        <dbReference type="ARBA" id="ARBA00023136"/>
    </source>
</evidence>
<evidence type="ECO:0000256" key="2">
    <source>
        <dbReference type="ARBA" id="ARBA00022692"/>
    </source>
</evidence>
<dbReference type="AlphaFoldDB" id="A0A9P1N5N9"/>
<keyword evidence="6" id="KW-0869">Chloride channel</keyword>
<name>A0A9P1N5N9_9PELO</name>
<keyword evidence="6" id="KW-0868">Chloride</keyword>
<keyword evidence="6" id="KW-0813">Transport</keyword>
<reference evidence="7" key="1">
    <citation type="submission" date="2022-11" db="EMBL/GenBank/DDBJ databases">
        <authorList>
            <person name="Kikuchi T."/>
        </authorList>
    </citation>
    <scope>NUCLEOTIDE SEQUENCE</scope>
    <source>
        <strain evidence="7">PS1010</strain>
    </source>
</reference>
<evidence type="ECO:0000256" key="6">
    <source>
        <dbReference type="RuleBase" id="RU363126"/>
    </source>
</evidence>